<reference evidence="1" key="1">
    <citation type="submission" date="2021-06" db="EMBL/GenBank/DDBJ databases">
        <authorList>
            <person name="Kallberg Y."/>
            <person name="Tangrot J."/>
            <person name="Rosling A."/>
        </authorList>
    </citation>
    <scope>NUCLEOTIDE SEQUENCE</scope>
    <source>
        <strain evidence="1">CL551</strain>
    </source>
</reference>
<comment type="caution">
    <text evidence="1">The sequence shown here is derived from an EMBL/GenBank/DDBJ whole genome shotgun (WGS) entry which is preliminary data.</text>
</comment>
<accession>A0A9N8WC34</accession>
<protein>
    <submittedName>
        <fullName evidence="1">11167_t:CDS:1</fullName>
    </submittedName>
</protein>
<gene>
    <name evidence="1" type="ORF">AMORRO_LOCUS2233</name>
</gene>
<proteinExistence type="predicted"/>
<dbReference type="EMBL" id="CAJVPV010000915">
    <property type="protein sequence ID" value="CAG8479365.1"/>
    <property type="molecule type" value="Genomic_DNA"/>
</dbReference>
<dbReference type="OrthoDB" id="2354788at2759"/>
<dbReference type="Proteomes" id="UP000789342">
    <property type="component" value="Unassembled WGS sequence"/>
</dbReference>
<evidence type="ECO:0000313" key="2">
    <source>
        <dbReference type="Proteomes" id="UP000789342"/>
    </source>
</evidence>
<keyword evidence="2" id="KW-1185">Reference proteome</keyword>
<dbReference type="AlphaFoldDB" id="A0A9N8WC34"/>
<name>A0A9N8WC34_9GLOM</name>
<sequence>MFRRKPNLPAPPSPLSFNDILSDLTHLQAYNQQPIGEKIDILEIINSDSNGETKNSEAVQMPTFSPTSLIEHLPNLSVSSSSSIPQETLDTTYNLCTNYINVNNQLLVSHRDLDGLGLEIEGLRKELSGMVETLERSEVIDCEDMQDGKDENE</sequence>
<evidence type="ECO:0000313" key="1">
    <source>
        <dbReference type="EMBL" id="CAG8479365.1"/>
    </source>
</evidence>
<organism evidence="1 2">
    <name type="scientific">Acaulospora morrowiae</name>
    <dbReference type="NCBI Taxonomy" id="94023"/>
    <lineage>
        <taxon>Eukaryota</taxon>
        <taxon>Fungi</taxon>
        <taxon>Fungi incertae sedis</taxon>
        <taxon>Mucoromycota</taxon>
        <taxon>Glomeromycotina</taxon>
        <taxon>Glomeromycetes</taxon>
        <taxon>Diversisporales</taxon>
        <taxon>Acaulosporaceae</taxon>
        <taxon>Acaulospora</taxon>
    </lineage>
</organism>